<organism evidence="2 3">
    <name type="scientific">Sinomonas flava</name>
    <dbReference type="NCBI Taxonomy" id="496857"/>
    <lineage>
        <taxon>Bacteria</taxon>
        <taxon>Bacillati</taxon>
        <taxon>Actinomycetota</taxon>
        <taxon>Actinomycetes</taxon>
        <taxon>Micrococcales</taxon>
        <taxon>Micrococcaceae</taxon>
        <taxon>Sinomonas</taxon>
    </lineage>
</organism>
<name>A0ABP5NK49_9MICC</name>
<dbReference type="Pfam" id="PF22553">
    <property type="entry name" value="TY-Chap2"/>
    <property type="match status" value="2"/>
</dbReference>
<feature type="domain" description="T3SS peptide-binding chaperone" evidence="1">
    <location>
        <begin position="156"/>
        <end position="212"/>
    </location>
</feature>
<gene>
    <name evidence="2" type="ORF">GCM10009849_18510</name>
</gene>
<sequence length="215" mass="24083">MSTYPEGDTIAWHQLTALSWRVMSELARADPELYIAAITDDGMGNSPQTFVFMMRRGKVWFQARRGGGGFFVDEVGKMILWEHAFALRSAREVAAHMMRLQGGGSPVVLPATRPRALGYRVMASMLELTLGDKEPWTVQWDQGGGGYETRGRHPYEDSAFSLIRDGRVVASFDNFGWMRRPNEEEGSAVELMPLYVAHGRRILPLVAEIFGADVK</sequence>
<evidence type="ECO:0000259" key="1">
    <source>
        <dbReference type="Pfam" id="PF22553"/>
    </source>
</evidence>
<proteinExistence type="predicted"/>
<feature type="domain" description="T3SS peptide-binding chaperone" evidence="1">
    <location>
        <begin position="17"/>
        <end position="138"/>
    </location>
</feature>
<evidence type="ECO:0000313" key="3">
    <source>
        <dbReference type="Proteomes" id="UP001500432"/>
    </source>
</evidence>
<dbReference type="InterPro" id="IPR054445">
    <property type="entry name" value="T3SS_chaperone_dom"/>
</dbReference>
<evidence type="ECO:0000313" key="2">
    <source>
        <dbReference type="EMBL" id="GAA2199969.1"/>
    </source>
</evidence>
<reference evidence="3" key="1">
    <citation type="journal article" date="2019" name="Int. J. Syst. Evol. Microbiol.">
        <title>The Global Catalogue of Microorganisms (GCM) 10K type strain sequencing project: providing services to taxonomists for standard genome sequencing and annotation.</title>
        <authorList>
            <consortium name="The Broad Institute Genomics Platform"/>
            <consortium name="The Broad Institute Genome Sequencing Center for Infectious Disease"/>
            <person name="Wu L."/>
            <person name="Ma J."/>
        </authorList>
    </citation>
    <scope>NUCLEOTIDE SEQUENCE [LARGE SCALE GENOMIC DNA]</scope>
    <source>
        <strain evidence="3">JCM 16034</strain>
    </source>
</reference>
<dbReference type="RefSeq" id="WP_344299415.1">
    <property type="nucleotide sequence ID" value="NZ_BAAAQW010000005.1"/>
</dbReference>
<accession>A0ABP5NK49</accession>
<dbReference type="EMBL" id="BAAAQW010000005">
    <property type="protein sequence ID" value="GAA2199969.1"/>
    <property type="molecule type" value="Genomic_DNA"/>
</dbReference>
<dbReference type="Proteomes" id="UP001500432">
    <property type="component" value="Unassembled WGS sequence"/>
</dbReference>
<keyword evidence="3" id="KW-1185">Reference proteome</keyword>
<comment type="caution">
    <text evidence="2">The sequence shown here is derived from an EMBL/GenBank/DDBJ whole genome shotgun (WGS) entry which is preliminary data.</text>
</comment>
<protein>
    <recommendedName>
        <fullName evidence="1">T3SS peptide-binding chaperone domain-containing protein</fullName>
    </recommendedName>
</protein>